<feature type="non-terminal residue" evidence="2">
    <location>
        <position position="65"/>
    </location>
</feature>
<gene>
    <name evidence="2" type="ORF">Cfor_02139</name>
</gene>
<keyword evidence="3" id="KW-1185">Reference proteome</keyword>
<protein>
    <submittedName>
        <fullName evidence="2">Uncharacterized protein</fullName>
    </submittedName>
</protein>
<organism evidence="2 3">
    <name type="scientific">Coptotermes formosanus</name>
    <name type="common">Formosan subterranean termite</name>
    <dbReference type="NCBI Taxonomy" id="36987"/>
    <lineage>
        <taxon>Eukaryota</taxon>
        <taxon>Metazoa</taxon>
        <taxon>Ecdysozoa</taxon>
        <taxon>Arthropoda</taxon>
        <taxon>Hexapoda</taxon>
        <taxon>Insecta</taxon>
        <taxon>Pterygota</taxon>
        <taxon>Neoptera</taxon>
        <taxon>Polyneoptera</taxon>
        <taxon>Dictyoptera</taxon>
        <taxon>Blattodea</taxon>
        <taxon>Blattoidea</taxon>
        <taxon>Termitoidae</taxon>
        <taxon>Rhinotermitidae</taxon>
        <taxon>Coptotermes</taxon>
    </lineage>
</organism>
<evidence type="ECO:0000313" key="2">
    <source>
        <dbReference type="EMBL" id="GFG30336.1"/>
    </source>
</evidence>
<dbReference type="InParanoid" id="A0A6L2PD51"/>
<reference evidence="3" key="1">
    <citation type="submission" date="2020-01" db="EMBL/GenBank/DDBJ databases">
        <title>Draft genome sequence of the Termite Coptotermes fromosanus.</title>
        <authorList>
            <person name="Itakura S."/>
            <person name="Yosikawa Y."/>
            <person name="Umezawa K."/>
        </authorList>
    </citation>
    <scope>NUCLEOTIDE SEQUENCE [LARGE SCALE GENOMIC DNA]</scope>
</reference>
<comment type="caution">
    <text evidence="2">The sequence shown here is derived from an EMBL/GenBank/DDBJ whole genome shotgun (WGS) entry which is preliminary data.</text>
</comment>
<dbReference type="AlphaFoldDB" id="A0A6L2PD51"/>
<name>A0A6L2PD51_COPFO</name>
<sequence length="65" mass="7383">MWCRFISSCGSRECDRESLLGQPGRRLPFCGNEHGRLHVHDVPHPGRQQADLHVPGQHFQEVPPS</sequence>
<proteinExistence type="predicted"/>
<accession>A0A6L2PD51</accession>
<dbReference type="EMBL" id="BLKM01010452">
    <property type="protein sequence ID" value="GFG30336.1"/>
    <property type="molecule type" value="Genomic_DNA"/>
</dbReference>
<evidence type="ECO:0000256" key="1">
    <source>
        <dbReference type="SAM" id="MobiDB-lite"/>
    </source>
</evidence>
<dbReference type="Proteomes" id="UP000502823">
    <property type="component" value="Unassembled WGS sequence"/>
</dbReference>
<evidence type="ECO:0000313" key="3">
    <source>
        <dbReference type="Proteomes" id="UP000502823"/>
    </source>
</evidence>
<feature type="region of interest" description="Disordered" evidence="1">
    <location>
        <begin position="43"/>
        <end position="65"/>
    </location>
</feature>